<dbReference type="AlphaFoldDB" id="F5RE00"/>
<evidence type="ECO:0000313" key="2">
    <source>
        <dbReference type="Proteomes" id="UP000005019"/>
    </source>
</evidence>
<reference evidence="1 2" key="1">
    <citation type="journal article" date="2011" name="J. Bacteriol.">
        <title>Genome sequence of Methyloversatilis universalis FAM5T, a methylotrophic representative of the order Rhodocyclales.</title>
        <authorList>
            <person name="Kittichotirat W."/>
            <person name="Good N.M."/>
            <person name="Hall R."/>
            <person name="Bringel F."/>
            <person name="Lajus A."/>
            <person name="Medigue C."/>
            <person name="Smalley N.E."/>
            <person name="Beck D."/>
            <person name="Bumgarner R."/>
            <person name="Vuilleumier S."/>
            <person name="Kalyuzhnaya M.G."/>
        </authorList>
    </citation>
    <scope>NUCLEOTIDE SEQUENCE [LARGE SCALE GENOMIC DNA]</scope>
    <source>
        <strain evidence="2">ATCC BAA-1314 / JCM 13912 / FAM5</strain>
    </source>
</reference>
<proteinExistence type="predicted"/>
<dbReference type="OrthoDB" id="8527650at2"/>
<dbReference type="RefSeq" id="WP_008062178.1">
    <property type="nucleotide sequence ID" value="NZ_AFHG01000052.1"/>
</dbReference>
<dbReference type="InterPro" id="IPR021074">
    <property type="entry name" value="Formate_DH_dsu"/>
</dbReference>
<accession>F5RE00</accession>
<dbReference type="STRING" id="1000565.METUNv1_02518"/>
<dbReference type="EMBL" id="AFHG01000052">
    <property type="protein sequence ID" value="EGK71131.1"/>
    <property type="molecule type" value="Genomic_DNA"/>
</dbReference>
<sequence>MDIHNLVKMANQIGQFFHSYPDREEAVTEVAAHIRRFWEPRMRRAIIAHMNQGGDTGLLPLVTEALQRLQDAEATT</sequence>
<keyword evidence="2" id="KW-1185">Reference proteome</keyword>
<comment type="caution">
    <text evidence="1">The sequence shown here is derived from an EMBL/GenBank/DDBJ whole genome shotgun (WGS) entry which is preliminary data.</text>
</comment>
<organism evidence="1 2">
    <name type="scientific">Methyloversatilis universalis (strain ATCC BAA-1314 / DSM 25237 / JCM 13912 / CCUG 52030 / FAM5)</name>
    <dbReference type="NCBI Taxonomy" id="1000565"/>
    <lineage>
        <taxon>Bacteria</taxon>
        <taxon>Pseudomonadati</taxon>
        <taxon>Pseudomonadota</taxon>
        <taxon>Betaproteobacteria</taxon>
        <taxon>Nitrosomonadales</taxon>
        <taxon>Sterolibacteriaceae</taxon>
        <taxon>Methyloversatilis</taxon>
    </lineage>
</organism>
<protein>
    <submittedName>
        <fullName evidence="1">NAD-dependent formate dehydrogenase delta subunit</fullName>
    </submittedName>
</protein>
<gene>
    <name evidence="1" type="ORF">METUNv1_02518</name>
</gene>
<dbReference type="Pfam" id="PF11390">
    <property type="entry name" value="FdsD"/>
    <property type="match status" value="1"/>
</dbReference>
<evidence type="ECO:0000313" key="1">
    <source>
        <dbReference type="EMBL" id="EGK71131.1"/>
    </source>
</evidence>
<dbReference type="Proteomes" id="UP000005019">
    <property type="component" value="Unassembled WGS sequence"/>
</dbReference>
<dbReference type="eggNOG" id="ENOG5032Z86">
    <property type="taxonomic scope" value="Bacteria"/>
</dbReference>
<name>F5RE00_METUF</name>